<feature type="region of interest" description="Disordered" evidence="1">
    <location>
        <begin position="151"/>
        <end position="177"/>
    </location>
</feature>
<evidence type="ECO:0000313" key="2">
    <source>
        <dbReference type="EMBL" id="CAD9237859.1"/>
    </source>
</evidence>
<protein>
    <submittedName>
        <fullName evidence="2">Uncharacterized protein</fullName>
    </submittedName>
</protein>
<sequence>MCWELELKGRAEAGINPVQTVQESLLLSRHLLMPRSKHVPTRRPIDDDEDSKPGKSSPVLYSGKRSVIRLRTPAGVHRVDVDMDTETVAQFRHSLSTRFGAGKLFLIDFTSTNRSSRLAIDELGALEDDTCTLAQIPGMQHGAMLELIPSVPSKKRKQEMSSSSKDQTEPIERPVTKATKSVSSCSFGKYDPAKVVDVAKAYINFSTLESHARGTKAIGVYVFDQYATAARIEAAVRSIQSNKGLPWVEIHILRLPKEQERKSGQMKVTYRGANPKRREDVCPLLSETMTVALMGAILRSAPQRRGAQTMADALKVTLLQPHEMAARWPPLLWSLYHQASVQKLEFGEHREKLLRETIKKLTSTEEVL</sequence>
<gene>
    <name evidence="2" type="ORF">CCAE0312_LOCUS9958</name>
</gene>
<evidence type="ECO:0000256" key="1">
    <source>
        <dbReference type="SAM" id="MobiDB-lite"/>
    </source>
</evidence>
<name>A0A7S1XHB0_9RHOD</name>
<organism evidence="2">
    <name type="scientific">Compsopogon caeruleus</name>
    <dbReference type="NCBI Taxonomy" id="31354"/>
    <lineage>
        <taxon>Eukaryota</taxon>
        <taxon>Rhodophyta</taxon>
        <taxon>Compsopogonophyceae</taxon>
        <taxon>Compsopogonales</taxon>
        <taxon>Compsopogonaceae</taxon>
        <taxon>Compsopogon</taxon>
    </lineage>
</organism>
<feature type="region of interest" description="Disordered" evidence="1">
    <location>
        <begin position="37"/>
        <end position="58"/>
    </location>
</feature>
<dbReference type="AlphaFoldDB" id="A0A7S1XHB0"/>
<feature type="compositionally biased region" description="Basic and acidic residues" evidence="1">
    <location>
        <begin position="166"/>
        <end position="175"/>
    </location>
</feature>
<dbReference type="EMBL" id="HBGH01017906">
    <property type="protein sequence ID" value="CAD9237859.1"/>
    <property type="molecule type" value="Transcribed_RNA"/>
</dbReference>
<accession>A0A7S1XHB0</accession>
<reference evidence="2" key="1">
    <citation type="submission" date="2021-01" db="EMBL/GenBank/DDBJ databases">
        <authorList>
            <person name="Corre E."/>
            <person name="Pelletier E."/>
            <person name="Niang G."/>
            <person name="Scheremetjew M."/>
            <person name="Finn R."/>
            <person name="Kale V."/>
            <person name="Holt S."/>
            <person name="Cochrane G."/>
            <person name="Meng A."/>
            <person name="Brown T."/>
            <person name="Cohen L."/>
        </authorList>
    </citation>
    <scope>NUCLEOTIDE SEQUENCE</scope>
    <source>
        <strain evidence="2">SAG 36.94</strain>
    </source>
</reference>
<proteinExistence type="predicted"/>